<dbReference type="OrthoDB" id="2287838at2759"/>
<dbReference type="VEuPathDB" id="FungiDB:PHYBLDRAFT_174668"/>
<protein>
    <recommendedName>
        <fullName evidence="4">Retrotransposon gag domain-containing protein</fullName>
    </recommendedName>
</protein>
<sequence length="282" mass="30614">MHLRHIIFTNAQKKKFEIEERVQILLPAELASSFAASHTVPSLPEDQRLHSSPSRVSFWDTQAQNIVAKLSGVPVSTPLVPNSPVHIPVPSSLPMSTPPAPVDPAALAAPAAMTMPELIAAFTTALHSSQPPAAYTGPNSVPAPVSLPPLVQIERPDFYHGARSANAIDGWTGSVESYINTFQDLCMDIPSMTEDEALDRFVSGLRPETRSQVRFQEPLDLAEAARTALAFENGHRPVPTSRPEVVPQYVRDDGPTPMDLDAMEGRGSMRTNYQGRSGQHSN</sequence>
<dbReference type="EMBL" id="KV441026">
    <property type="protein sequence ID" value="OAD66958.1"/>
    <property type="molecule type" value="Genomic_DNA"/>
</dbReference>
<evidence type="ECO:0000313" key="2">
    <source>
        <dbReference type="EMBL" id="OAD66958.1"/>
    </source>
</evidence>
<feature type="region of interest" description="Disordered" evidence="1">
    <location>
        <begin position="233"/>
        <end position="282"/>
    </location>
</feature>
<dbReference type="GeneID" id="28998211"/>
<proteinExistence type="predicted"/>
<evidence type="ECO:0008006" key="4">
    <source>
        <dbReference type="Google" id="ProtNLM"/>
    </source>
</evidence>
<dbReference type="InParanoid" id="A0A167JZ43"/>
<evidence type="ECO:0000313" key="3">
    <source>
        <dbReference type="Proteomes" id="UP000077315"/>
    </source>
</evidence>
<dbReference type="RefSeq" id="XP_018284998.1">
    <property type="nucleotide sequence ID" value="XM_018437305.1"/>
</dbReference>
<accession>A0A167JZ43</accession>
<feature type="compositionally biased region" description="Polar residues" evidence="1">
    <location>
        <begin position="269"/>
        <end position="282"/>
    </location>
</feature>
<gene>
    <name evidence="2" type="ORF">PHYBLDRAFT_174668</name>
</gene>
<name>A0A167JZ43_PHYB8</name>
<keyword evidence="3" id="KW-1185">Reference proteome</keyword>
<evidence type="ECO:0000256" key="1">
    <source>
        <dbReference type="SAM" id="MobiDB-lite"/>
    </source>
</evidence>
<dbReference type="STRING" id="763407.A0A167JZ43"/>
<dbReference type="Proteomes" id="UP000077315">
    <property type="component" value="Unassembled WGS sequence"/>
</dbReference>
<organism evidence="2 3">
    <name type="scientific">Phycomyces blakesleeanus (strain ATCC 8743b / DSM 1359 / FGSC 10004 / NBRC 33097 / NRRL 1555)</name>
    <dbReference type="NCBI Taxonomy" id="763407"/>
    <lineage>
        <taxon>Eukaryota</taxon>
        <taxon>Fungi</taxon>
        <taxon>Fungi incertae sedis</taxon>
        <taxon>Mucoromycota</taxon>
        <taxon>Mucoromycotina</taxon>
        <taxon>Mucoromycetes</taxon>
        <taxon>Mucorales</taxon>
        <taxon>Phycomycetaceae</taxon>
        <taxon>Phycomyces</taxon>
    </lineage>
</organism>
<reference evidence="3" key="1">
    <citation type="submission" date="2015-06" db="EMBL/GenBank/DDBJ databases">
        <title>Expansion of signal transduction pathways in fungi by whole-genome duplication.</title>
        <authorList>
            <consortium name="DOE Joint Genome Institute"/>
            <person name="Corrochano L.M."/>
            <person name="Kuo A."/>
            <person name="Marcet-Houben M."/>
            <person name="Polaino S."/>
            <person name="Salamov A."/>
            <person name="Villalobos J.M."/>
            <person name="Alvarez M.I."/>
            <person name="Avalos J."/>
            <person name="Benito E.P."/>
            <person name="Benoit I."/>
            <person name="Burger G."/>
            <person name="Camino L.P."/>
            <person name="Canovas D."/>
            <person name="Cerda-Olmedo E."/>
            <person name="Cheng J.-F."/>
            <person name="Dominguez A."/>
            <person name="Elias M."/>
            <person name="Eslava A.P."/>
            <person name="Glaser F."/>
            <person name="Grimwood J."/>
            <person name="Gutierrez G."/>
            <person name="Heitman J."/>
            <person name="Henrissat B."/>
            <person name="Iturriaga E.A."/>
            <person name="Lang B.F."/>
            <person name="Lavin J.L."/>
            <person name="Lee S."/>
            <person name="Li W."/>
            <person name="Lindquist E."/>
            <person name="Lopez-Garcia S."/>
            <person name="Luque E.M."/>
            <person name="Marcos A.T."/>
            <person name="Martin J."/>
            <person name="McCluskey K."/>
            <person name="Medina H.R."/>
            <person name="Miralles-Duran A."/>
            <person name="Miyazaki A."/>
            <person name="Munoz-Torres E."/>
            <person name="Oguiza J.A."/>
            <person name="Ohm R."/>
            <person name="Olmedo M."/>
            <person name="Orejas M."/>
            <person name="Ortiz-Castellanos L."/>
            <person name="Pisabarro A.G."/>
            <person name="Rodriguez-Romero J."/>
            <person name="Ruiz-Herrera J."/>
            <person name="Ruiz-Vazquez R."/>
            <person name="Sanz C."/>
            <person name="Schackwitz W."/>
            <person name="Schmutz J."/>
            <person name="Shahriari M."/>
            <person name="Shelest E."/>
            <person name="Silva-Franco F."/>
            <person name="Soanes D."/>
            <person name="Syed K."/>
            <person name="Tagua V.G."/>
            <person name="Talbot N.J."/>
            <person name="Thon M."/>
            <person name="De vries R.P."/>
            <person name="Wiebenga A."/>
            <person name="Yadav J.S."/>
            <person name="Braun E.L."/>
            <person name="Baker S."/>
            <person name="Garre V."/>
            <person name="Horwitz B."/>
            <person name="Torres-Martinez S."/>
            <person name="Idnurm A."/>
            <person name="Herrera-Estrella A."/>
            <person name="Gabaldon T."/>
            <person name="Grigoriev I.V."/>
        </authorList>
    </citation>
    <scope>NUCLEOTIDE SEQUENCE [LARGE SCALE GENOMIC DNA]</scope>
    <source>
        <strain evidence="3">NRRL 1555(-)</strain>
    </source>
</reference>
<dbReference type="AlphaFoldDB" id="A0A167JZ43"/>